<dbReference type="AlphaFoldDB" id="W5SXA3"/>
<evidence type="ECO:0000313" key="1">
    <source>
        <dbReference type="EMBL" id="AHH11502.1"/>
    </source>
</evidence>
<keyword evidence="1" id="KW-0614">Plasmid</keyword>
<dbReference type="RefSeq" id="WP_051480081.1">
    <property type="nucleotide sequence ID" value="NZ_CP005756.1"/>
</dbReference>
<organism evidence="1">
    <name type="scientific">Borrelia coriaceae ATCC 43381</name>
    <dbReference type="NCBI Taxonomy" id="1408429"/>
    <lineage>
        <taxon>Bacteria</taxon>
        <taxon>Pseudomonadati</taxon>
        <taxon>Spirochaetota</taxon>
        <taxon>Spirochaetia</taxon>
        <taxon>Spirochaetales</taxon>
        <taxon>Borreliaceae</taxon>
        <taxon>Borrelia</taxon>
    </lineage>
</organism>
<sequence>MKRKILKNEITKNGDGVKVKHLSLSNQSNQNKINKIGRKLPKISKNEYFKFNSEVDFSIQRQSLRRIGASEVGSMFIGTDHVSRLAIERILKSLDREIPFKDNLSMRKGKVLENLAFDEFIRIYSDNI</sequence>
<geneLocation type="plasmid" evidence="1">
    <name>unnamed</name>
</geneLocation>
<dbReference type="EMBL" id="CP005756">
    <property type="protein sequence ID" value="AHH11502.1"/>
    <property type="molecule type" value="Genomic_DNA"/>
</dbReference>
<gene>
    <name evidence="1" type="ORF">BCO_0011305</name>
</gene>
<reference evidence="1" key="1">
    <citation type="submission" date="2013-04" db="EMBL/GenBank/DDBJ databases">
        <title>Comparative Genomics of Relapsing Fever Spirochetes.</title>
        <authorList>
            <person name="Schwan T.G."/>
            <person name="Raffel S.J."/>
            <person name="Porcella S.F."/>
            <person name="Martens C.A."/>
            <person name="Bruno D.P."/>
            <person name="Ricklefs S.M."/>
            <person name="Barbian K.B."/>
        </authorList>
    </citation>
    <scope>NUCLEOTIDE SEQUENCE</scope>
    <source>
        <strain evidence="1">Co53</strain>
        <plasmid evidence="1">unnamed</plasmid>
    </source>
</reference>
<proteinExistence type="predicted"/>
<name>W5SXA3_9SPIR</name>
<dbReference type="HOGENOM" id="CLU_1955376_0_0_12"/>
<accession>W5SXA3</accession>
<protein>
    <submittedName>
        <fullName evidence="1">Uncharacterized protein</fullName>
    </submittedName>
</protein>